<protein>
    <submittedName>
        <fullName evidence="2">Uncharacterized protein</fullName>
    </submittedName>
</protein>
<organism evidence="2 3">
    <name type="scientific">Stylosanthes scabra</name>
    <dbReference type="NCBI Taxonomy" id="79078"/>
    <lineage>
        <taxon>Eukaryota</taxon>
        <taxon>Viridiplantae</taxon>
        <taxon>Streptophyta</taxon>
        <taxon>Embryophyta</taxon>
        <taxon>Tracheophyta</taxon>
        <taxon>Spermatophyta</taxon>
        <taxon>Magnoliopsida</taxon>
        <taxon>eudicotyledons</taxon>
        <taxon>Gunneridae</taxon>
        <taxon>Pentapetalae</taxon>
        <taxon>rosids</taxon>
        <taxon>fabids</taxon>
        <taxon>Fabales</taxon>
        <taxon>Fabaceae</taxon>
        <taxon>Papilionoideae</taxon>
        <taxon>50 kb inversion clade</taxon>
        <taxon>dalbergioids sensu lato</taxon>
        <taxon>Dalbergieae</taxon>
        <taxon>Pterocarpus clade</taxon>
        <taxon>Stylosanthes</taxon>
    </lineage>
</organism>
<accession>A0ABU6S4Z7</accession>
<evidence type="ECO:0000313" key="3">
    <source>
        <dbReference type="Proteomes" id="UP001341840"/>
    </source>
</evidence>
<reference evidence="2 3" key="1">
    <citation type="journal article" date="2023" name="Plants (Basel)">
        <title>Bridging the Gap: Combining Genomics and Transcriptomics Approaches to Understand Stylosanthes scabra, an Orphan Legume from the Brazilian Caatinga.</title>
        <authorList>
            <person name="Ferreira-Neto J.R.C."/>
            <person name="da Silva M.D."/>
            <person name="Binneck E."/>
            <person name="de Melo N.F."/>
            <person name="da Silva R.H."/>
            <person name="de Melo A.L.T.M."/>
            <person name="Pandolfi V."/>
            <person name="Bustamante F.O."/>
            <person name="Brasileiro-Vidal A.C."/>
            <person name="Benko-Iseppon A.M."/>
        </authorList>
    </citation>
    <scope>NUCLEOTIDE SEQUENCE [LARGE SCALE GENOMIC DNA]</scope>
    <source>
        <tissue evidence="2">Leaves</tissue>
    </source>
</reference>
<evidence type="ECO:0000256" key="1">
    <source>
        <dbReference type="SAM" id="MobiDB-lite"/>
    </source>
</evidence>
<feature type="compositionally biased region" description="Basic residues" evidence="1">
    <location>
        <begin position="25"/>
        <end position="37"/>
    </location>
</feature>
<dbReference type="EMBL" id="JASCZI010060435">
    <property type="protein sequence ID" value="MED6131334.1"/>
    <property type="molecule type" value="Genomic_DNA"/>
</dbReference>
<name>A0ABU6S4Z7_9FABA</name>
<keyword evidence="3" id="KW-1185">Reference proteome</keyword>
<dbReference type="Proteomes" id="UP001341840">
    <property type="component" value="Unassembled WGS sequence"/>
</dbReference>
<feature type="region of interest" description="Disordered" evidence="1">
    <location>
        <begin position="14"/>
        <end position="42"/>
    </location>
</feature>
<sequence length="138" mass="14929">MKIKLADNFSLACPNPKHIPPLPPNHHRPSPTPTHHRTTPDLCTATERRKKGSTVSVLCTATERKNTPLLPPCRPPSSPPSVATTTVAAACRRAVTGEVATVTACHLFNRVVDTVVDRVCEARGKKSVVVRKAKMLVL</sequence>
<proteinExistence type="predicted"/>
<comment type="caution">
    <text evidence="2">The sequence shown here is derived from an EMBL/GenBank/DDBJ whole genome shotgun (WGS) entry which is preliminary data.</text>
</comment>
<evidence type="ECO:0000313" key="2">
    <source>
        <dbReference type="EMBL" id="MED6131334.1"/>
    </source>
</evidence>
<gene>
    <name evidence="2" type="ORF">PIB30_008980</name>
</gene>